<dbReference type="Gene3D" id="3.40.50.1820">
    <property type="entry name" value="alpha/beta hydrolase"/>
    <property type="match status" value="1"/>
</dbReference>
<sequence>SYVGPENIVNDDWETSDEVDITVRLLKAVLNKYSIDENRLYTTGQSMGGMVSFYLNSKYTDLFAASIFVGSQWDINVLAPLANDKFFYIVSAGDPKASGGMRELGALLKKKGVSYGETEFSAKLPQNEQEKLIHDLLRQGHRINFVQFSKNTVIPEGTHDRGGEHLYSFDYAYQLKAKGSSAKDDKSAFTFYLQSAQLGYGPAQDKVGYAYQHGKGVARDIKEAVKWYRKALERGVERSRLNLGIIYLTSEGIMKNYENALKLFTQSCQHGDMKAPRYLGIMYEDGLGVKMDYAKAYEYYKAASDAGDITAAARLGYLCERGLGVEQSYSEA</sequence>
<dbReference type="InterPro" id="IPR011990">
    <property type="entry name" value="TPR-like_helical_dom_sf"/>
</dbReference>
<comment type="similarity">
    <text evidence="1">Belongs to the sel-1 family.</text>
</comment>
<feature type="non-terminal residue" evidence="2">
    <location>
        <position position="332"/>
    </location>
</feature>
<dbReference type="PANTHER" id="PTHR11102:SF160">
    <property type="entry name" value="ERAD-ASSOCIATED E3 UBIQUITIN-PROTEIN LIGASE COMPONENT HRD3"/>
    <property type="match status" value="1"/>
</dbReference>
<accession>A0ABQ5K904</accession>
<dbReference type="SMART" id="SM00671">
    <property type="entry name" value="SEL1"/>
    <property type="match status" value="4"/>
</dbReference>
<dbReference type="InterPro" id="IPR050767">
    <property type="entry name" value="Sel1_AlgK"/>
</dbReference>
<name>A0ABQ5K904_9EUKA</name>
<evidence type="ECO:0000256" key="1">
    <source>
        <dbReference type="ARBA" id="ARBA00038101"/>
    </source>
</evidence>
<dbReference type="PANTHER" id="PTHR11102">
    <property type="entry name" value="SEL-1-LIKE PROTEIN"/>
    <property type="match status" value="1"/>
</dbReference>
<dbReference type="Gene3D" id="1.25.40.10">
    <property type="entry name" value="Tetratricopeptide repeat domain"/>
    <property type="match status" value="2"/>
</dbReference>
<dbReference type="SUPFAM" id="SSF81901">
    <property type="entry name" value="HCP-like"/>
    <property type="match status" value="1"/>
</dbReference>
<reference evidence="2" key="1">
    <citation type="submission" date="2022-03" db="EMBL/GenBank/DDBJ databases">
        <title>Draft genome sequence of Aduncisulcus paluster, a free-living microaerophilic Fornicata.</title>
        <authorList>
            <person name="Yuyama I."/>
            <person name="Kume K."/>
            <person name="Tamura T."/>
            <person name="Inagaki Y."/>
            <person name="Hashimoto T."/>
        </authorList>
    </citation>
    <scope>NUCLEOTIDE SEQUENCE</scope>
    <source>
        <strain evidence="2">NY0171</strain>
    </source>
</reference>
<protein>
    <submittedName>
        <fullName evidence="2">SEL1-like repeat protein</fullName>
    </submittedName>
</protein>
<proteinExistence type="inferred from homology"/>
<comment type="caution">
    <text evidence="2">The sequence shown here is derived from an EMBL/GenBank/DDBJ whole genome shotgun (WGS) entry which is preliminary data.</text>
</comment>
<organism evidence="2 3">
    <name type="scientific">Aduncisulcus paluster</name>
    <dbReference type="NCBI Taxonomy" id="2918883"/>
    <lineage>
        <taxon>Eukaryota</taxon>
        <taxon>Metamonada</taxon>
        <taxon>Carpediemonas-like organisms</taxon>
        <taxon>Aduncisulcus</taxon>
    </lineage>
</organism>
<dbReference type="EMBL" id="BQXS01000616">
    <property type="protein sequence ID" value="GKT29034.1"/>
    <property type="molecule type" value="Genomic_DNA"/>
</dbReference>
<dbReference type="InterPro" id="IPR006597">
    <property type="entry name" value="Sel1-like"/>
</dbReference>
<dbReference type="Pfam" id="PF08238">
    <property type="entry name" value="Sel1"/>
    <property type="match status" value="5"/>
</dbReference>
<dbReference type="SUPFAM" id="SSF53474">
    <property type="entry name" value="alpha/beta-Hydrolases"/>
    <property type="match status" value="1"/>
</dbReference>
<evidence type="ECO:0000313" key="2">
    <source>
        <dbReference type="EMBL" id="GKT29034.1"/>
    </source>
</evidence>
<dbReference type="Proteomes" id="UP001057375">
    <property type="component" value="Unassembled WGS sequence"/>
</dbReference>
<dbReference type="InterPro" id="IPR029058">
    <property type="entry name" value="AB_hydrolase_fold"/>
</dbReference>
<gene>
    <name evidence="2" type="ORF">ADUPG1_001008</name>
</gene>
<evidence type="ECO:0000313" key="3">
    <source>
        <dbReference type="Proteomes" id="UP001057375"/>
    </source>
</evidence>
<keyword evidence="3" id="KW-1185">Reference proteome</keyword>
<feature type="non-terminal residue" evidence="2">
    <location>
        <position position="1"/>
    </location>
</feature>